<dbReference type="GO" id="GO:0016787">
    <property type="term" value="F:hydrolase activity"/>
    <property type="evidence" value="ECO:0007669"/>
    <property type="project" value="UniProtKB-KW"/>
</dbReference>
<organism evidence="3 4">
    <name type="scientific">Polaromonas aquatica</name>
    <dbReference type="NCBI Taxonomy" id="332657"/>
    <lineage>
        <taxon>Bacteria</taxon>
        <taxon>Pseudomonadati</taxon>
        <taxon>Pseudomonadota</taxon>
        <taxon>Betaproteobacteria</taxon>
        <taxon>Burkholderiales</taxon>
        <taxon>Comamonadaceae</taxon>
        <taxon>Polaromonas</taxon>
    </lineage>
</organism>
<dbReference type="SUPFAM" id="SSF56601">
    <property type="entry name" value="beta-lactamase/transpeptidase-like"/>
    <property type="match status" value="1"/>
</dbReference>
<evidence type="ECO:0000256" key="1">
    <source>
        <dbReference type="SAM" id="SignalP"/>
    </source>
</evidence>
<comment type="caution">
    <text evidence="3">The sequence shown here is derived from an EMBL/GenBank/DDBJ whole genome shotgun (WGS) entry which is preliminary data.</text>
</comment>
<keyword evidence="4" id="KW-1185">Reference proteome</keyword>
<dbReference type="Gene3D" id="3.40.710.10">
    <property type="entry name" value="DD-peptidase/beta-lactamase superfamily"/>
    <property type="match status" value="1"/>
</dbReference>
<accession>A0ABW1U1J5</accession>
<dbReference type="PANTHER" id="PTHR43283:SF7">
    <property type="entry name" value="BETA-LACTAMASE-RELATED DOMAIN-CONTAINING PROTEIN"/>
    <property type="match status" value="1"/>
</dbReference>
<feature type="domain" description="Beta-lactamase-related" evidence="2">
    <location>
        <begin position="133"/>
        <end position="416"/>
    </location>
</feature>
<dbReference type="Proteomes" id="UP001596270">
    <property type="component" value="Unassembled WGS sequence"/>
</dbReference>
<dbReference type="Pfam" id="PF00144">
    <property type="entry name" value="Beta-lactamase"/>
    <property type="match status" value="1"/>
</dbReference>
<gene>
    <name evidence="3" type="ORF">ACFQND_19670</name>
</gene>
<evidence type="ECO:0000259" key="2">
    <source>
        <dbReference type="Pfam" id="PF00144"/>
    </source>
</evidence>
<keyword evidence="1" id="KW-0732">Signal</keyword>
<keyword evidence="3" id="KW-0378">Hydrolase</keyword>
<dbReference type="PANTHER" id="PTHR43283">
    <property type="entry name" value="BETA-LACTAMASE-RELATED"/>
    <property type="match status" value="1"/>
</dbReference>
<proteinExistence type="predicted"/>
<protein>
    <submittedName>
        <fullName evidence="3">Serine hydrolase domain-containing protein</fullName>
        <ecNumber evidence="3">3.-.-.-</ecNumber>
    </submittedName>
</protein>
<evidence type="ECO:0000313" key="3">
    <source>
        <dbReference type="EMBL" id="MFC6283452.1"/>
    </source>
</evidence>
<dbReference type="InterPro" id="IPR001466">
    <property type="entry name" value="Beta-lactam-related"/>
</dbReference>
<dbReference type="InterPro" id="IPR012338">
    <property type="entry name" value="Beta-lactam/transpept-like"/>
</dbReference>
<reference evidence="4" key="1">
    <citation type="journal article" date="2019" name="Int. J. Syst. Evol. Microbiol.">
        <title>The Global Catalogue of Microorganisms (GCM) 10K type strain sequencing project: providing services to taxonomists for standard genome sequencing and annotation.</title>
        <authorList>
            <consortium name="The Broad Institute Genomics Platform"/>
            <consortium name="The Broad Institute Genome Sequencing Center for Infectious Disease"/>
            <person name="Wu L."/>
            <person name="Ma J."/>
        </authorList>
    </citation>
    <scope>NUCLEOTIDE SEQUENCE [LARGE SCALE GENOMIC DNA]</scope>
    <source>
        <strain evidence="4">CCUG 39402</strain>
    </source>
</reference>
<feature type="signal peptide" evidence="1">
    <location>
        <begin position="1"/>
        <end position="27"/>
    </location>
</feature>
<evidence type="ECO:0000313" key="4">
    <source>
        <dbReference type="Proteomes" id="UP001596270"/>
    </source>
</evidence>
<feature type="chain" id="PRO_5046596565" evidence="1">
    <location>
        <begin position="28"/>
        <end position="444"/>
    </location>
</feature>
<name>A0ABW1U1J5_9BURK</name>
<dbReference type="InterPro" id="IPR050789">
    <property type="entry name" value="Diverse_Enzym_Activities"/>
</dbReference>
<sequence>MTNTVKKNPALWAAAMALLVTSLQAGAQTAPKFADAQASDPVTMGWMAGSPPSADKLIQFADGSFRKFPQIRWSFSNYRQFVPTSNVERGTGPVSVLPLAARQDLDGVSFQVLGTGETMTWAQSLGANYTDGIVVLHKGRIVYERYFGVLKPQGQHIAMSVTKSFIGTLGAMLVAEGVIDENALTSTYVPELKDTGFGDVTVRQLLDMTTGIQYSENYADPKAEIFNHTRAGGVIPRPPGYDGPKSFYEFLLTIKKEGAHGQAFAYKTVNSDALGWVIRRATGKSIGDNLQERIWRKLGAEQDAYFTIDSTGTEFAGGGLNASLRDMARFGEMMRQGGKYNGQQIVPQKVVADIRNGGGKAEFAKAGYKTLPGWSYRDMWWVSHNEHGAYSARGVHGQAIYIDPKAEMVIARFASHPLAGNPANDPTSLPAYHALAKHLLAHPQ</sequence>
<dbReference type="EC" id="3.-.-.-" evidence="3"/>
<dbReference type="EMBL" id="JBHSRS010000083">
    <property type="protein sequence ID" value="MFC6283452.1"/>
    <property type="molecule type" value="Genomic_DNA"/>
</dbReference>
<dbReference type="RefSeq" id="WP_371438078.1">
    <property type="nucleotide sequence ID" value="NZ_JBHSRS010000083.1"/>
</dbReference>